<dbReference type="OrthoDB" id="5950413at2759"/>
<keyword evidence="6" id="KW-0687">Ribonucleoprotein</keyword>
<reference evidence="7" key="2">
    <citation type="journal article" date="2008" name="Genome Biol.">
        <title>Improved genome assembly and evidence-based global gene model set for the chordate Ciona intestinalis: new insight into intron and operon populations.</title>
        <authorList>
            <person name="Satou Y."/>
            <person name="Mineta K."/>
            <person name="Ogasawara M."/>
            <person name="Sasakura Y."/>
            <person name="Shoguchi E."/>
            <person name="Ueno K."/>
            <person name="Yamada L."/>
            <person name="Matsumoto J."/>
            <person name="Wasserscheid J."/>
            <person name="Dewar K."/>
            <person name="Wiley G.B."/>
            <person name="Macmil S.L."/>
            <person name="Roe B.A."/>
            <person name="Zeller R.W."/>
            <person name="Hastings K.E."/>
            <person name="Lemaire P."/>
            <person name="Lindquist E."/>
            <person name="Endo T."/>
            <person name="Hotta K."/>
            <person name="Inaba K."/>
        </authorList>
    </citation>
    <scope>NUCLEOTIDE SEQUENCE [LARGE SCALE GENOMIC DNA]</scope>
    <source>
        <strain evidence="7">wild type</strain>
    </source>
</reference>
<comment type="similarity">
    <text evidence="2">Belongs to the universal ribosomal protein uS3 family.</text>
</comment>
<keyword evidence="8" id="KW-1185">Reference proteome</keyword>
<dbReference type="FunCoup" id="A0A1W2WNJ8">
    <property type="interactions" value="141"/>
</dbReference>
<reference evidence="8" key="1">
    <citation type="journal article" date="2002" name="Science">
        <title>The draft genome of Ciona intestinalis: insights into chordate and vertebrate origins.</title>
        <authorList>
            <person name="Dehal P."/>
            <person name="Satou Y."/>
            <person name="Campbell R.K."/>
            <person name="Chapman J."/>
            <person name="Degnan B."/>
            <person name="De Tomaso A."/>
            <person name="Davidson B."/>
            <person name="Di Gregorio A."/>
            <person name="Gelpke M."/>
            <person name="Goodstein D.M."/>
            <person name="Harafuji N."/>
            <person name="Hastings K.E."/>
            <person name="Ho I."/>
            <person name="Hotta K."/>
            <person name="Huang W."/>
            <person name="Kawashima T."/>
            <person name="Lemaire P."/>
            <person name="Martinez D."/>
            <person name="Meinertzhagen I.A."/>
            <person name="Necula S."/>
            <person name="Nonaka M."/>
            <person name="Putnam N."/>
            <person name="Rash S."/>
            <person name="Saiga H."/>
            <person name="Satake M."/>
            <person name="Terry A."/>
            <person name="Yamada L."/>
            <person name="Wang H.G."/>
            <person name="Awazu S."/>
            <person name="Azumi K."/>
            <person name="Boore J."/>
            <person name="Branno M."/>
            <person name="Chin-Bow S."/>
            <person name="DeSantis R."/>
            <person name="Doyle S."/>
            <person name="Francino P."/>
            <person name="Keys D.N."/>
            <person name="Haga S."/>
            <person name="Hayashi H."/>
            <person name="Hino K."/>
            <person name="Imai K.S."/>
            <person name="Inaba K."/>
            <person name="Kano S."/>
            <person name="Kobayashi K."/>
            <person name="Kobayashi M."/>
            <person name="Lee B.I."/>
            <person name="Makabe K.W."/>
            <person name="Manohar C."/>
            <person name="Matassi G."/>
            <person name="Medina M."/>
            <person name="Mochizuki Y."/>
            <person name="Mount S."/>
            <person name="Morishita T."/>
            <person name="Miura S."/>
            <person name="Nakayama A."/>
            <person name="Nishizaka S."/>
            <person name="Nomoto H."/>
            <person name="Ohta F."/>
            <person name="Oishi K."/>
            <person name="Rigoutsos I."/>
            <person name="Sano M."/>
            <person name="Sasaki A."/>
            <person name="Sasakura Y."/>
            <person name="Shoguchi E."/>
            <person name="Shin-i T."/>
            <person name="Spagnuolo A."/>
            <person name="Stainier D."/>
            <person name="Suzuki M.M."/>
            <person name="Tassy O."/>
            <person name="Takatori N."/>
            <person name="Tokuoka M."/>
            <person name="Yagi K."/>
            <person name="Yoshizaki F."/>
            <person name="Wada S."/>
            <person name="Zhang C."/>
            <person name="Hyatt P.D."/>
            <person name="Larimer F."/>
            <person name="Detter C."/>
            <person name="Doggett N."/>
            <person name="Glavina T."/>
            <person name="Hawkins T."/>
            <person name="Richardson P."/>
            <person name="Lucas S."/>
            <person name="Kohara Y."/>
            <person name="Levine M."/>
            <person name="Satoh N."/>
            <person name="Rokhsar D.S."/>
        </authorList>
    </citation>
    <scope>NUCLEOTIDE SEQUENCE [LARGE SCALE GENOMIC DNA]</scope>
</reference>
<dbReference type="KEGG" id="cin:100182378"/>
<dbReference type="GO" id="GO:0005739">
    <property type="term" value="C:mitochondrion"/>
    <property type="evidence" value="ECO:0007669"/>
    <property type="project" value="UniProtKB-SubCell"/>
</dbReference>
<sequence length="163" mass="18885">MIRNTNSLRALVPRFQHQPVCQFHASPACNKATAGRHKVSKMLNKPLTYDQAFKPNLIGVKKGWLSVHTGNLRGEQGSYQFTYEDELIRKFCVGTFYRMLPTDIVIKRRFNVIEITLLCNTVVTSKVLFLKAYSERLLSAFLKCHIKMHVFKLNNEDAIYKYI</sequence>
<evidence type="ECO:0000256" key="4">
    <source>
        <dbReference type="ARBA" id="ARBA00022980"/>
    </source>
</evidence>
<evidence type="ECO:0000256" key="5">
    <source>
        <dbReference type="ARBA" id="ARBA00023128"/>
    </source>
</evidence>
<dbReference type="GeneTree" id="ENSGT00390000011179"/>
<dbReference type="Ensembl" id="ENSCINT00000025834.2">
    <property type="protein sequence ID" value="ENSCINP00000025588.2"/>
    <property type="gene ID" value="ENSCING00000010137.3"/>
</dbReference>
<reference evidence="7" key="4">
    <citation type="submission" date="2025-09" db="UniProtKB">
        <authorList>
            <consortium name="Ensembl"/>
        </authorList>
    </citation>
    <scope>IDENTIFICATION</scope>
</reference>
<evidence type="ECO:0000256" key="2">
    <source>
        <dbReference type="ARBA" id="ARBA00010761"/>
    </source>
</evidence>
<dbReference type="EMBL" id="EAAA01001043">
    <property type="status" value="NOT_ANNOTATED_CDS"/>
    <property type="molecule type" value="Genomic_DNA"/>
</dbReference>
<keyword evidence="3" id="KW-0809">Transit peptide</keyword>
<dbReference type="InParanoid" id="A0A1W2WNJ8"/>
<comment type="subcellular location">
    <subcellularLocation>
        <location evidence="1">Mitochondrion</location>
    </subcellularLocation>
</comment>
<proteinExistence type="inferred from homology"/>
<dbReference type="GeneID" id="100182378"/>
<evidence type="ECO:0000313" key="8">
    <source>
        <dbReference type="Proteomes" id="UP000008144"/>
    </source>
</evidence>
<organism evidence="7 8">
    <name type="scientific">Ciona intestinalis</name>
    <name type="common">Transparent sea squirt</name>
    <name type="synonym">Ascidia intestinalis</name>
    <dbReference type="NCBI Taxonomy" id="7719"/>
    <lineage>
        <taxon>Eukaryota</taxon>
        <taxon>Metazoa</taxon>
        <taxon>Chordata</taxon>
        <taxon>Tunicata</taxon>
        <taxon>Ascidiacea</taxon>
        <taxon>Phlebobranchia</taxon>
        <taxon>Cionidae</taxon>
        <taxon>Ciona</taxon>
    </lineage>
</organism>
<dbReference type="AlphaFoldDB" id="A0A1W2WNJ8"/>
<dbReference type="Pfam" id="PF14955">
    <property type="entry name" value="MRP-S24"/>
    <property type="match status" value="1"/>
</dbReference>
<evidence type="ECO:0000256" key="1">
    <source>
        <dbReference type="ARBA" id="ARBA00004173"/>
    </source>
</evidence>
<evidence type="ECO:0000256" key="6">
    <source>
        <dbReference type="ARBA" id="ARBA00023274"/>
    </source>
</evidence>
<keyword evidence="5" id="KW-0496">Mitochondrion</keyword>
<accession>F6QK29</accession>
<dbReference type="eggNOG" id="ENOG502RXU1">
    <property type="taxonomic scope" value="Eukaryota"/>
</dbReference>
<dbReference type="GO" id="GO:1990904">
    <property type="term" value="C:ribonucleoprotein complex"/>
    <property type="evidence" value="ECO:0007669"/>
    <property type="project" value="UniProtKB-KW"/>
</dbReference>
<reference evidence="7" key="3">
    <citation type="submission" date="2025-08" db="UniProtKB">
        <authorList>
            <consortium name="Ensembl"/>
        </authorList>
    </citation>
    <scope>IDENTIFICATION</scope>
</reference>
<gene>
    <name evidence="7" type="primary">LOC100182378</name>
</gene>
<evidence type="ECO:0000256" key="3">
    <source>
        <dbReference type="ARBA" id="ARBA00022946"/>
    </source>
</evidence>
<accession>A0A1W2WNJ8</accession>
<dbReference type="Proteomes" id="UP000008144">
    <property type="component" value="Chromosome 12"/>
</dbReference>
<dbReference type="PANTHER" id="PTHR21244:SF1">
    <property type="entry name" value="SMALL RIBOSOMAL SUBUNIT PROTEIN US3M"/>
    <property type="match status" value="1"/>
</dbReference>
<name>A0A1W2WNJ8_CIOIN</name>
<dbReference type="STRING" id="7719.ENSCINP00000025588"/>
<dbReference type="GO" id="GO:0005840">
    <property type="term" value="C:ribosome"/>
    <property type="evidence" value="ECO:0007669"/>
    <property type="project" value="UniProtKB-KW"/>
</dbReference>
<evidence type="ECO:0000313" key="7">
    <source>
        <dbReference type="Ensembl" id="ENSCINP00000025588.2"/>
    </source>
</evidence>
<dbReference type="PANTHER" id="PTHR21244">
    <property type="entry name" value="MITOCHONDRIAL 28S RIBOSOMAL PROTEIN S24"/>
    <property type="match status" value="1"/>
</dbReference>
<keyword evidence="4" id="KW-0689">Ribosomal protein</keyword>
<protein>
    <submittedName>
        <fullName evidence="7">28S ribosomal protein S24, mitochondrial</fullName>
    </submittedName>
</protein>
<dbReference type="OMA" id="FLQGYTE"/>
<dbReference type="InterPro" id="IPR026146">
    <property type="entry name" value="Ribosomal_uS3m"/>
</dbReference>
<dbReference type="RefSeq" id="XP_002130889.1">
    <property type="nucleotide sequence ID" value="XM_002130853.4"/>
</dbReference>